<dbReference type="OrthoDB" id="9804758at2"/>
<keyword evidence="7 11" id="KW-0479">Metal-binding</keyword>
<dbReference type="FunFam" id="3.40.980.10:FF:000004">
    <property type="entry name" value="Molybdopterin molybdenumtransferase"/>
    <property type="match status" value="1"/>
</dbReference>
<proteinExistence type="inferred from homology"/>
<evidence type="ECO:0000313" key="14">
    <source>
        <dbReference type="Proteomes" id="UP000230842"/>
    </source>
</evidence>
<evidence type="ECO:0000256" key="7">
    <source>
        <dbReference type="ARBA" id="ARBA00022723"/>
    </source>
</evidence>
<dbReference type="Gene3D" id="3.90.105.10">
    <property type="entry name" value="Molybdopterin biosynthesis moea protein, domain 2"/>
    <property type="match status" value="1"/>
</dbReference>
<dbReference type="InterPro" id="IPR036135">
    <property type="entry name" value="MoeA_linker/N_sf"/>
</dbReference>
<dbReference type="RefSeq" id="WP_039342974.1">
    <property type="nucleotide sequence ID" value="NZ_PGEZ01000001.1"/>
</dbReference>
<dbReference type="NCBIfam" id="TIGR00177">
    <property type="entry name" value="molyb_syn"/>
    <property type="match status" value="1"/>
</dbReference>
<keyword evidence="14" id="KW-1185">Reference proteome</keyword>
<evidence type="ECO:0000256" key="11">
    <source>
        <dbReference type="RuleBase" id="RU365090"/>
    </source>
</evidence>
<dbReference type="Pfam" id="PF03453">
    <property type="entry name" value="MoeA_N"/>
    <property type="match status" value="1"/>
</dbReference>
<evidence type="ECO:0000256" key="4">
    <source>
        <dbReference type="ARBA" id="ARBA00010763"/>
    </source>
</evidence>
<dbReference type="EC" id="2.10.1.1" evidence="11"/>
<comment type="function">
    <text evidence="2 11">Catalyzes the insertion of molybdate into adenylated molybdopterin with the concomitant release of AMP.</text>
</comment>
<organism evidence="13 14">
    <name type="scientific">Mumia flava</name>
    <dbReference type="NCBI Taxonomy" id="1348852"/>
    <lineage>
        <taxon>Bacteria</taxon>
        <taxon>Bacillati</taxon>
        <taxon>Actinomycetota</taxon>
        <taxon>Actinomycetes</taxon>
        <taxon>Propionibacteriales</taxon>
        <taxon>Nocardioidaceae</taxon>
        <taxon>Mumia</taxon>
    </lineage>
</organism>
<feature type="domain" description="MoaB/Mog" evidence="12">
    <location>
        <begin position="179"/>
        <end position="318"/>
    </location>
</feature>
<evidence type="ECO:0000256" key="3">
    <source>
        <dbReference type="ARBA" id="ARBA00005046"/>
    </source>
</evidence>
<comment type="pathway">
    <text evidence="3 11">Cofactor biosynthesis; molybdopterin biosynthesis.</text>
</comment>
<dbReference type="InterPro" id="IPR036688">
    <property type="entry name" value="MoeA_C_domain_IV_sf"/>
</dbReference>
<dbReference type="Proteomes" id="UP000230842">
    <property type="component" value="Unassembled WGS sequence"/>
</dbReference>
<accession>A0A0B2BM77</accession>
<comment type="catalytic activity">
    <reaction evidence="10">
        <text>adenylyl-molybdopterin + molybdate = Mo-molybdopterin + AMP + H(+)</text>
        <dbReference type="Rhea" id="RHEA:35047"/>
        <dbReference type="ChEBI" id="CHEBI:15378"/>
        <dbReference type="ChEBI" id="CHEBI:36264"/>
        <dbReference type="ChEBI" id="CHEBI:62727"/>
        <dbReference type="ChEBI" id="CHEBI:71302"/>
        <dbReference type="ChEBI" id="CHEBI:456215"/>
        <dbReference type="EC" id="2.10.1.1"/>
    </reaction>
</comment>
<dbReference type="SUPFAM" id="SSF53218">
    <property type="entry name" value="Molybdenum cofactor biosynthesis proteins"/>
    <property type="match status" value="1"/>
</dbReference>
<dbReference type="InterPro" id="IPR005110">
    <property type="entry name" value="MoeA_linker/N"/>
</dbReference>
<dbReference type="GO" id="GO:0005829">
    <property type="term" value="C:cytosol"/>
    <property type="evidence" value="ECO:0007669"/>
    <property type="project" value="TreeGrafter"/>
</dbReference>
<dbReference type="InterPro" id="IPR001453">
    <property type="entry name" value="MoaB/Mog_dom"/>
</dbReference>
<keyword evidence="6 11" id="KW-0808">Transferase</keyword>
<dbReference type="UniPathway" id="UPA00344"/>
<dbReference type="Gene3D" id="2.170.190.11">
    <property type="entry name" value="Molybdopterin biosynthesis moea protein, domain 3"/>
    <property type="match status" value="1"/>
</dbReference>
<dbReference type="GO" id="GO:0006777">
    <property type="term" value="P:Mo-molybdopterin cofactor biosynthetic process"/>
    <property type="evidence" value="ECO:0007669"/>
    <property type="project" value="UniProtKB-UniRule"/>
</dbReference>
<dbReference type="NCBIfam" id="NF045515">
    <property type="entry name" value="Glp_gephyrin"/>
    <property type="match status" value="1"/>
</dbReference>
<dbReference type="PANTHER" id="PTHR10192:SF5">
    <property type="entry name" value="GEPHYRIN"/>
    <property type="match status" value="1"/>
</dbReference>
<dbReference type="Gene3D" id="3.40.980.10">
    <property type="entry name" value="MoaB/Mog-like domain"/>
    <property type="match status" value="1"/>
</dbReference>
<evidence type="ECO:0000256" key="10">
    <source>
        <dbReference type="ARBA" id="ARBA00047317"/>
    </source>
</evidence>
<evidence type="ECO:0000256" key="8">
    <source>
        <dbReference type="ARBA" id="ARBA00022842"/>
    </source>
</evidence>
<evidence type="ECO:0000313" key="13">
    <source>
        <dbReference type="EMBL" id="PJJ56910.1"/>
    </source>
</evidence>
<evidence type="ECO:0000256" key="9">
    <source>
        <dbReference type="ARBA" id="ARBA00023150"/>
    </source>
</evidence>
<dbReference type="Pfam" id="PF03454">
    <property type="entry name" value="MoeA_C"/>
    <property type="match status" value="1"/>
</dbReference>
<dbReference type="CDD" id="cd00887">
    <property type="entry name" value="MoeA"/>
    <property type="match status" value="1"/>
</dbReference>
<evidence type="ECO:0000256" key="1">
    <source>
        <dbReference type="ARBA" id="ARBA00001946"/>
    </source>
</evidence>
<dbReference type="EMBL" id="PGEZ01000001">
    <property type="protein sequence ID" value="PJJ56910.1"/>
    <property type="molecule type" value="Genomic_DNA"/>
</dbReference>
<comment type="similarity">
    <text evidence="4 11">Belongs to the MoeA family.</text>
</comment>
<reference evidence="13 14" key="1">
    <citation type="submission" date="2017-11" db="EMBL/GenBank/DDBJ databases">
        <title>Genomic Encyclopedia of Archaeal and Bacterial Type Strains, Phase II (KMG-II): From Individual Species to Whole Genera.</title>
        <authorList>
            <person name="Goeker M."/>
        </authorList>
    </citation>
    <scope>NUCLEOTIDE SEQUENCE [LARGE SCALE GENOMIC DNA]</scope>
    <source>
        <strain evidence="13 14">DSM 27763</strain>
    </source>
</reference>
<gene>
    <name evidence="13" type="ORF">CLV56_1126</name>
</gene>
<dbReference type="SUPFAM" id="SSF63867">
    <property type="entry name" value="MoeA C-terminal domain-like"/>
    <property type="match status" value="1"/>
</dbReference>
<dbReference type="SMART" id="SM00852">
    <property type="entry name" value="MoCF_biosynth"/>
    <property type="match status" value="1"/>
</dbReference>
<dbReference type="Pfam" id="PF00994">
    <property type="entry name" value="MoCF_biosynth"/>
    <property type="match status" value="1"/>
</dbReference>
<evidence type="ECO:0000256" key="6">
    <source>
        <dbReference type="ARBA" id="ARBA00022679"/>
    </source>
</evidence>
<dbReference type="InterPro" id="IPR005111">
    <property type="entry name" value="MoeA_C_domain_IV"/>
</dbReference>
<dbReference type="InterPro" id="IPR036425">
    <property type="entry name" value="MoaB/Mog-like_dom_sf"/>
</dbReference>
<keyword evidence="5 11" id="KW-0500">Molybdenum</keyword>
<dbReference type="GO" id="GO:0046872">
    <property type="term" value="F:metal ion binding"/>
    <property type="evidence" value="ECO:0007669"/>
    <property type="project" value="UniProtKB-UniRule"/>
</dbReference>
<comment type="cofactor">
    <cofactor evidence="1 11">
        <name>Mg(2+)</name>
        <dbReference type="ChEBI" id="CHEBI:18420"/>
    </cofactor>
</comment>
<dbReference type="SUPFAM" id="SSF63882">
    <property type="entry name" value="MoeA N-terminal region -like"/>
    <property type="match status" value="1"/>
</dbReference>
<sequence>MRTVDEHLEALLELVGPLQPYEQPLLESLGLPMVDDVVSPIDLPRFTNSAMDGYAVRASDVQGANRDYPVELPVVGEQAAGSSSPTALTSGTAIKIMTGAPMPSGADTVIPVELTDGGEATVAIHQARRAGENVRPAGEDVAAGEVVAEAGKALGPREVGLLASLGFPRLRARPRPRVVVISTGSELREPGARLDYDSIYDGNSYMLAACARAAGAISYRVGITSDDPREFADLLGDQLVRADLVVTSGGISKGSYDVVKAALADLGSVEFCEVAMQPGKPQGFGTVGEDRTPIVTLPGNPVSSYVSFEVFVLPMLRRMMGMLPYRRPMVQATLTEELRSPAGRRQYLRGWFEVSQRGARVTPVSGPGSHLVAGLARANCLVVIEEDETALHVGDTARVLVLDREF</sequence>
<evidence type="ECO:0000256" key="5">
    <source>
        <dbReference type="ARBA" id="ARBA00022505"/>
    </source>
</evidence>
<dbReference type="InterPro" id="IPR038987">
    <property type="entry name" value="MoeA-like"/>
</dbReference>
<dbReference type="PANTHER" id="PTHR10192">
    <property type="entry name" value="MOLYBDOPTERIN BIOSYNTHESIS PROTEIN"/>
    <property type="match status" value="1"/>
</dbReference>
<keyword evidence="8 11" id="KW-0460">Magnesium</keyword>
<evidence type="ECO:0000256" key="2">
    <source>
        <dbReference type="ARBA" id="ARBA00002901"/>
    </source>
</evidence>
<evidence type="ECO:0000259" key="12">
    <source>
        <dbReference type="SMART" id="SM00852"/>
    </source>
</evidence>
<protein>
    <recommendedName>
        <fullName evidence="11">Molybdopterin molybdenumtransferase</fullName>
        <ecNumber evidence="11">2.10.1.1</ecNumber>
    </recommendedName>
</protein>
<name>A0A0B2BM77_9ACTN</name>
<dbReference type="GO" id="GO:0061599">
    <property type="term" value="F:molybdopterin molybdotransferase activity"/>
    <property type="evidence" value="ECO:0007669"/>
    <property type="project" value="UniProtKB-UniRule"/>
</dbReference>
<comment type="caution">
    <text evidence="13">The sequence shown here is derived from an EMBL/GenBank/DDBJ whole genome shotgun (WGS) entry which is preliminary data.</text>
</comment>
<dbReference type="Gene3D" id="2.40.340.10">
    <property type="entry name" value="MoeA, C-terminal, domain IV"/>
    <property type="match status" value="1"/>
</dbReference>
<keyword evidence="9 11" id="KW-0501">Molybdenum cofactor biosynthesis</keyword>
<dbReference type="FunFam" id="2.170.190.11:FF:000001">
    <property type="entry name" value="Molybdopterin molybdenumtransferase"/>
    <property type="match status" value="1"/>
</dbReference>
<dbReference type="AlphaFoldDB" id="A0A0B2BM77"/>